<feature type="chain" id="PRO_5045497852" evidence="1">
    <location>
        <begin position="24"/>
        <end position="350"/>
    </location>
</feature>
<reference evidence="3" key="1">
    <citation type="journal article" date="2019" name="Int. J. Syst. Evol. Microbiol.">
        <title>The Global Catalogue of Microorganisms (GCM) 10K type strain sequencing project: providing services to taxonomists for standard genome sequencing and annotation.</title>
        <authorList>
            <consortium name="The Broad Institute Genomics Platform"/>
            <consortium name="The Broad Institute Genome Sequencing Center for Infectious Disease"/>
            <person name="Wu L."/>
            <person name="Ma J."/>
        </authorList>
    </citation>
    <scope>NUCLEOTIDE SEQUENCE [LARGE SCALE GENOMIC DNA]</scope>
    <source>
        <strain evidence="3">CGMCC 1.16226</strain>
    </source>
</reference>
<sequence>MRRALSAATALLSLATTGQTALAADDAPEAPYVDDRSSADAVVRSLYSAINRHEFARAWGYFGDTKPAKDFDSFVKGYDGTDKVEVQTGAVSDEGAAGSIFYNVPVAIRATDKTGDEKVFAGCYTLRQVNAQIQAAPPFDPIHIEKGALKPSTADFEEAVPPSCGDGPPPPKKDTALEQAKKALLATYGDQCDKHLLTNEPEVFSIKYKDKDAAPGDPDKETRLFHFSCAAAAYNESSIYYMTDEVDGVRQLQLAEPETDIRYENNDSDGKLLSVTVIGFHTTGWATNSDYDPDAHTITTFNKWRGVGDASDSGTYLFRNGDFSLVQFDVDASYDGEENPQTVVDYNTAP</sequence>
<accession>A0ABW4WNA7</accession>
<evidence type="ECO:0000313" key="2">
    <source>
        <dbReference type="EMBL" id="MFD2057568.1"/>
    </source>
</evidence>
<dbReference type="EMBL" id="JBHUGY010000059">
    <property type="protein sequence ID" value="MFD2057568.1"/>
    <property type="molecule type" value="Genomic_DNA"/>
</dbReference>
<dbReference type="InterPro" id="IPR009560">
    <property type="entry name" value="DUF1176"/>
</dbReference>
<proteinExistence type="predicted"/>
<dbReference type="RefSeq" id="WP_379025668.1">
    <property type="nucleotide sequence ID" value="NZ_JBHUGY010000059.1"/>
</dbReference>
<comment type="caution">
    <text evidence="2">The sequence shown here is derived from an EMBL/GenBank/DDBJ whole genome shotgun (WGS) entry which is preliminary data.</text>
</comment>
<evidence type="ECO:0000256" key="1">
    <source>
        <dbReference type="SAM" id="SignalP"/>
    </source>
</evidence>
<protein>
    <submittedName>
        <fullName evidence="2">DUF1176 domain-containing protein</fullName>
    </submittedName>
</protein>
<dbReference type="Proteomes" id="UP001597349">
    <property type="component" value="Unassembled WGS sequence"/>
</dbReference>
<feature type="signal peptide" evidence="1">
    <location>
        <begin position="1"/>
        <end position="23"/>
    </location>
</feature>
<dbReference type="Pfam" id="PF06674">
    <property type="entry name" value="DUF1176"/>
    <property type="match status" value="1"/>
</dbReference>
<keyword evidence="1" id="KW-0732">Signal</keyword>
<name>A0ABW4WNA7_9HYPH</name>
<gene>
    <name evidence="2" type="ORF">ACFSQT_32140</name>
</gene>
<organism evidence="2 3">
    <name type="scientific">Mesorhizobium calcicola</name>
    <dbReference type="NCBI Taxonomy" id="1300310"/>
    <lineage>
        <taxon>Bacteria</taxon>
        <taxon>Pseudomonadati</taxon>
        <taxon>Pseudomonadota</taxon>
        <taxon>Alphaproteobacteria</taxon>
        <taxon>Hyphomicrobiales</taxon>
        <taxon>Phyllobacteriaceae</taxon>
        <taxon>Mesorhizobium</taxon>
    </lineage>
</organism>
<evidence type="ECO:0000313" key="3">
    <source>
        <dbReference type="Proteomes" id="UP001597349"/>
    </source>
</evidence>
<keyword evidence="3" id="KW-1185">Reference proteome</keyword>